<dbReference type="Gene3D" id="3.20.20.20">
    <property type="entry name" value="Dihydropteroate synthase-like"/>
    <property type="match status" value="1"/>
</dbReference>
<keyword evidence="8 9" id="KW-0289">Folate biosynthesis</keyword>
<comment type="function">
    <text evidence="9">Catalyzes the condensation of para-aminobenzoate (pABA) with 6-hydroxymethyl-7,8-dihydropterin diphosphate (DHPt-PP) to form 7,8-dihydropteroate (H2Pte), the immediate precursor of folate derivatives.</text>
</comment>
<dbReference type="InterPro" id="IPR045031">
    <property type="entry name" value="DHP_synth-like"/>
</dbReference>
<evidence type="ECO:0000256" key="8">
    <source>
        <dbReference type="ARBA" id="ARBA00022909"/>
    </source>
</evidence>
<evidence type="ECO:0000256" key="7">
    <source>
        <dbReference type="ARBA" id="ARBA00022842"/>
    </source>
</evidence>
<comment type="similarity">
    <text evidence="9">Belongs to the DHPS family.</text>
</comment>
<evidence type="ECO:0000313" key="12">
    <source>
        <dbReference type="Proteomes" id="UP000566663"/>
    </source>
</evidence>
<dbReference type="GO" id="GO:0046872">
    <property type="term" value="F:metal ion binding"/>
    <property type="evidence" value="ECO:0007669"/>
    <property type="project" value="UniProtKB-KW"/>
</dbReference>
<keyword evidence="7 9" id="KW-0460">Magnesium</keyword>
<dbReference type="Pfam" id="PF00809">
    <property type="entry name" value="Pterin_bind"/>
    <property type="match status" value="1"/>
</dbReference>
<dbReference type="AlphaFoldDB" id="A0A7W8MHX9"/>
<feature type="domain" description="Pterin-binding" evidence="10">
    <location>
        <begin position="33"/>
        <end position="288"/>
    </location>
</feature>
<sequence length="298" mass="31157">MRETSSLSGLLDLLFGKKVPQSGPAAPAATEPVRVMGIVNVTPDSFSDGGRLATVDAAVAHGLTLVEQGADLLDIGGESTRPGADPASEAEEIARVIPVIEGLRDAWSGPLSVDTMKPAVARTAVAAGATMWNDVTALGHTPESLETAARLGCDIVLMHMRGEPRTMQADPRYGDVIAEVSDWLLARAEAAMAAGVARERIWLDPGVGFGKTPDHNLVLTARLGELAARGFPVLYGASRKRTIQSIDPTATDPADRLGGSLALALAAARNGAAILRVHDVRETVQALAVQAAIRRWEG</sequence>
<dbReference type="Proteomes" id="UP000566663">
    <property type="component" value="Unassembled WGS sequence"/>
</dbReference>
<dbReference type="PANTHER" id="PTHR20941:SF1">
    <property type="entry name" value="FOLIC ACID SYNTHESIS PROTEIN FOL1"/>
    <property type="match status" value="1"/>
</dbReference>
<dbReference type="PROSITE" id="PS00792">
    <property type="entry name" value="DHPS_1"/>
    <property type="match status" value="1"/>
</dbReference>
<dbReference type="EMBL" id="JACHFZ010000003">
    <property type="protein sequence ID" value="MBB5292426.1"/>
    <property type="molecule type" value="Genomic_DNA"/>
</dbReference>
<dbReference type="PROSITE" id="PS50972">
    <property type="entry name" value="PTERIN_BINDING"/>
    <property type="match status" value="1"/>
</dbReference>
<gene>
    <name evidence="11" type="ORF">HNQ67_001946</name>
</gene>
<evidence type="ECO:0000256" key="9">
    <source>
        <dbReference type="RuleBase" id="RU361205"/>
    </source>
</evidence>
<accession>A0A7W8MHX9</accession>
<proteinExistence type="inferred from homology"/>
<evidence type="ECO:0000256" key="4">
    <source>
        <dbReference type="ARBA" id="ARBA00012458"/>
    </source>
</evidence>
<dbReference type="CDD" id="cd00739">
    <property type="entry name" value="DHPS"/>
    <property type="match status" value="1"/>
</dbReference>
<evidence type="ECO:0000256" key="1">
    <source>
        <dbReference type="ARBA" id="ARBA00000012"/>
    </source>
</evidence>
<evidence type="ECO:0000256" key="3">
    <source>
        <dbReference type="ARBA" id="ARBA00004763"/>
    </source>
</evidence>
<dbReference type="EC" id="2.5.1.15" evidence="4 9"/>
<dbReference type="UniPathway" id="UPA00077">
    <property type="reaction ID" value="UER00156"/>
</dbReference>
<keyword evidence="12" id="KW-1185">Reference proteome</keyword>
<organism evidence="11 12">
    <name type="scientific">Brevundimonas basaltis</name>
    <dbReference type="NCBI Taxonomy" id="472166"/>
    <lineage>
        <taxon>Bacteria</taxon>
        <taxon>Pseudomonadati</taxon>
        <taxon>Pseudomonadota</taxon>
        <taxon>Alphaproteobacteria</taxon>
        <taxon>Caulobacterales</taxon>
        <taxon>Caulobacteraceae</taxon>
        <taxon>Brevundimonas</taxon>
    </lineage>
</organism>
<name>A0A7W8MHX9_9CAUL</name>
<comment type="cofactor">
    <cofactor evidence="2 9">
        <name>Mg(2+)</name>
        <dbReference type="ChEBI" id="CHEBI:18420"/>
    </cofactor>
</comment>
<dbReference type="InterPro" id="IPR006390">
    <property type="entry name" value="DHP_synth_dom"/>
</dbReference>
<comment type="pathway">
    <text evidence="3 9">Cofactor biosynthesis; tetrahydrofolate biosynthesis; 7,8-dihydrofolate from 2-amino-4-hydroxy-6-hydroxymethyl-7,8-dihydropteridine diphosphate and 4-aminobenzoate: step 1/2.</text>
</comment>
<dbReference type="PANTHER" id="PTHR20941">
    <property type="entry name" value="FOLATE SYNTHESIS PROTEINS"/>
    <property type="match status" value="1"/>
</dbReference>
<dbReference type="PROSITE" id="PS00793">
    <property type="entry name" value="DHPS_2"/>
    <property type="match status" value="1"/>
</dbReference>
<evidence type="ECO:0000313" key="11">
    <source>
        <dbReference type="EMBL" id="MBB5292426.1"/>
    </source>
</evidence>
<keyword evidence="6 9" id="KW-0479">Metal-binding</keyword>
<dbReference type="SUPFAM" id="SSF51717">
    <property type="entry name" value="Dihydropteroate synthetase-like"/>
    <property type="match status" value="1"/>
</dbReference>
<dbReference type="GO" id="GO:0046656">
    <property type="term" value="P:folic acid biosynthetic process"/>
    <property type="evidence" value="ECO:0007669"/>
    <property type="project" value="UniProtKB-KW"/>
</dbReference>
<comment type="catalytic activity">
    <reaction evidence="1">
        <text>(7,8-dihydropterin-6-yl)methyl diphosphate + 4-aminobenzoate = 7,8-dihydropteroate + diphosphate</text>
        <dbReference type="Rhea" id="RHEA:19949"/>
        <dbReference type="ChEBI" id="CHEBI:17836"/>
        <dbReference type="ChEBI" id="CHEBI:17839"/>
        <dbReference type="ChEBI" id="CHEBI:33019"/>
        <dbReference type="ChEBI" id="CHEBI:72950"/>
        <dbReference type="EC" id="2.5.1.15"/>
    </reaction>
</comment>
<keyword evidence="5 9" id="KW-0808">Transferase</keyword>
<protein>
    <recommendedName>
        <fullName evidence="4 9">Dihydropteroate synthase</fullName>
        <shortName evidence="9">DHPS</shortName>
        <ecNumber evidence="4 9">2.5.1.15</ecNumber>
    </recommendedName>
    <alternativeName>
        <fullName evidence="9">Dihydropteroate pyrophosphorylase</fullName>
    </alternativeName>
</protein>
<evidence type="ECO:0000256" key="6">
    <source>
        <dbReference type="ARBA" id="ARBA00022723"/>
    </source>
</evidence>
<dbReference type="GO" id="GO:0005829">
    <property type="term" value="C:cytosol"/>
    <property type="evidence" value="ECO:0007669"/>
    <property type="project" value="TreeGrafter"/>
</dbReference>
<evidence type="ECO:0000259" key="10">
    <source>
        <dbReference type="PROSITE" id="PS50972"/>
    </source>
</evidence>
<evidence type="ECO:0000256" key="2">
    <source>
        <dbReference type="ARBA" id="ARBA00001946"/>
    </source>
</evidence>
<comment type="caution">
    <text evidence="11">The sequence shown here is derived from an EMBL/GenBank/DDBJ whole genome shotgun (WGS) entry which is preliminary data.</text>
</comment>
<dbReference type="InterPro" id="IPR000489">
    <property type="entry name" value="Pterin-binding_dom"/>
</dbReference>
<dbReference type="NCBIfam" id="TIGR01496">
    <property type="entry name" value="DHPS"/>
    <property type="match status" value="1"/>
</dbReference>
<evidence type="ECO:0000256" key="5">
    <source>
        <dbReference type="ARBA" id="ARBA00022679"/>
    </source>
</evidence>
<dbReference type="GO" id="GO:0046654">
    <property type="term" value="P:tetrahydrofolate biosynthetic process"/>
    <property type="evidence" value="ECO:0007669"/>
    <property type="project" value="UniProtKB-UniPathway"/>
</dbReference>
<dbReference type="GO" id="GO:0004156">
    <property type="term" value="F:dihydropteroate synthase activity"/>
    <property type="evidence" value="ECO:0007669"/>
    <property type="project" value="UniProtKB-EC"/>
</dbReference>
<dbReference type="InterPro" id="IPR011005">
    <property type="entry name" value="Dihydropteroate_synth-like_sf"/>
</dbReference>
<reference evidence="11 12" key="1">
    <citation type="submission" date="2020-08" db="EMBL/GenBank/DDBJ databases">
        <title>Genomic Encyclopedia of Type Strains, Phase IV (KMG-IV): sequencing the most valuable type-strain genomes for metagenomic binning, comparative biology and taxonomic classification.</title>
        <authorList>
            <person name="Goeker M."/>
        </authorList>
    </citation>
    <scope>NUCLEOTIDE SEQUENCE [LARGE SCALE GENOMIC DNA]</scope>
    <source>
        <strain evidence="11 12">DSM 25335</strain>
    </source>
</reference>